<protein>
    <submittedName>
        <fullName evidence="5 7">YebC-like protein</fullName>
    </submittedName>
</protein>
<reference evidence="5 7" key="1">
    <citation type="submission" date="2020-01" db="EMBL/GenBank/DDBJ databases">
        <authorList>
            <consortium name="DOE Joint Genome Institute"/>
            <person name="Haridas S."/>
            <person name="Albert R."/>
            <person name="Binder M."/>
            <person name="Bloem J."/>
            <person name="Labutti K."/>
            <person name="Salamov A."/>
            <person name="Andreopoulos B."/>
            <person name="Baker S.E."/>
            <person name="Barry K."/>
            <person name="Bills G."/>
            <person name="Bluhm B.H."/>
            <person name="Cannon C."/>
            <person name="Castanera R."/>
            <person name="Culley D.E."/>
            <person name="Daum C."/>
            <person name="Ezra D."/>
            <person name="Gonzalez J.B."/>
            <person name="Henrissat B."/>
            <person name="Kuo A."/>
            <person name="Liang C."/>
            <person name="Lipzen A."/>
            <person name="Lutzoni F."/>
            <person name="Magnuson J."/>
            <person name="Mondo S."/>
            <person name="Nolan M."/>
            <person name="Ohm R."/>
            <person name="Pangilinan J."/>
            <person name="Park H.-J."/>
            <person name="Ramirez L."/>
            <person name="Alfaro M."/>
            <person name="Sun H."/>
            <person name="Tritt A."/>
            <person name="Yoshinaga Y."/>
            <person name="Zwiers L.-H."/>
            <person name="Turgeon B.G."/>
            <person name="Goodwin S.B."/>
            <person name="Spatafora J.W."/>
            <person name="Crous P.W."/>
            <person name="Grigoriev I.V."/>
        </authorList>
    </citation>
    <scope>NUCLEOTIDE SEQUENCE</scope>
    <source>
        <strain evidence="5 7">CBS 781.70</strain>
    </source>
</reference>
<dbReference type="Proteomes" id="UP000504638">
    <property type="component" value="Unplaced"/>
</dbReference>
<dbReference type="InterPro" id="IPR049083">
    <property type="entry name" value="TACO1_YebC_N"/>
</dbReference>
<evidence type="ECO:0000313" key="6">
    <source>
        <dbReference type="Proteomes" id="UP000504638"/>
    </source>
</evidence>
<comment type="similarity">
    <text evidence="2">Belongs to the TACO1 family.</text>
</comment>
<accession>A0A6G1FX96</accession>
<dbReference type="EMBL" id="ML975167">
    <property type="protein sequence ID" value="KAF1810300.1"/>
    <property type="molecule type" value="Genomic_DNA"/>
</dbReference>
<dbReference type="SUPFAM" id="SSF75625">
    <property type="entry name" value="YebC-like"/>
    <property type="match status" value="1"/>
</dbReference>
<dbReference type="RefSeq" id="XP_033531931.1">
    <property type="nucleotide sequence ID" value="XM_033681983.1"/>
</dbReference>
<dbReference type="HAMAP" id="MF_00693">
    <property type="entry name" value="Transcrip_reg_TACO1"/>
    <property type="match status" value="1"/>
</dbReference>
<gene>
    <name evidence="5 7" type="ORF">P152DRAFT_484092</name>
</gene>
<dbReference type="InterPro" id="IPR002876">
    <property type="entry name" value="Transcrip_reg_TACO1-like"/>
</dbReference>
<proteinExistence type="inferred from homology"/>
<dbReference type="PANTHER" id="PTHR12532">
    <property type="entry name" value="TRANSLATIONAL ACTIVATOR OF CYTOCHROME C OXIDASE 1"/>
    <property type="match status" value="1"/>
</dbReference>
<feature type="domain" description="TACO1/YebC-like N-terminal" evidence="4">
    <location>
        <begin position="33"/>
        <end position="103"/>
    </location>
</feature>
<dbReference type="GeneID" id="54422553"/>
<organism evidence="5">
    <name type="scientific">Eremomyces bilateralis CBS 781.70</name>
    <dbReference type="NCBI Taxonomy" id="1392243"/>
    <lineage>
        <taxon>Eukaryota</taxon>
        <taxon>Fungi</taxon>
        <taxon>Dikarya</taxon>
        <taxon>Ascomycota</taxon>
        <taxon>Pezizomycotina</taxon>
        <taxon>Dothideomycetes</taxon>
        <taxon>Dothideomycetes incertae sedis</taxon>
        <taxon>Eremomycetales</taxon>
        <taxon>Eremomycetaceae</taxon>
        <taxon>Eremomyces</taxon>
    </lineage>
</organism>
<reference evidence="7" key="2">
    <citation type="submission" date="2020-04" db="EMBL/GenBank/DDBJ databases">
        <authorList>
            <consortium name="NCBI Genome Project"/>
        </authorList>
    </citation>
    <scope>NUCLEOTIDE SEQUENCE</scope>
    <source>
        <strain evidence="7">CBS 781.70</strain>
    </source>
</reference>
<dbReference type="Pfam" id="PF01709">
    <property type="entry name" value="Transcrip_reg"/>
    <property type="match status" value="1"/>
</dbReference>
<keyword evidence="6" id="KW-1185">Reference proteome</keyword>
<evidence type="ECO:0000259" key="3">
    <source>
        <dbReference type="Pfam" id="PF01709"/>
    </source>
</evidence>
<dbReference type="PANTHER" id="PTHR12532:SF0">
    <property type="entry name" value="TRANSLATIONAL ACTIVATOR OF CYTOCHROME C OXIDASE 1"/>
    <property type="match status" value="1"/>
</dbReference>
<reference evidence="7" key="3">
    <citation type="submission" date="2025-04" db="UniProtKB">
        <authorList>
            <consortium name="RefSeq"/>
        </authorList>
    </citation>
    <scope>IDENTIFICATION</scope>
    <source>
        <strain evidence="7">CBS 781.70</strain>
    </source>
</reference>
<dbReference type="InterPro" id="IPR029072">
    <property type="entry name" value="YebC-like"/>
</dbReference>
<comment type="subcellular location">
    <subcellularLocation>
        <location evidence="1">Mitochondrion</location>
    </subcellularLocation>
</comment>
<dbReference type="OrthoDB" id="2017544at2759"/>
<name>A0A6G1FX96_9PEZI</name>
<evidence type="ECO:0000256" key="1">
    <source>
        <dbReference type="ARBA" id="ARBA00004173"/>
    </source>
</evidence>
<dbReference type="Pfam" id="PF20772">
    <property type="entry name" value="TACO1_YebC_N"/>
    <property type="match status" value="1"/>
</dbReference>
<feature type="domain" description="TACO1/YebC-like second and third" evidence="3">
    <location>
        <begin position="112"/>
        <end position="268"/>
    </location>
</feature>
<evidence type="ECO:0000313" key="7">
    <source>
        <dbReference type="RefSeq" id="XP_033531931.1"/>
    </source>
</evidence>
<dbReference type="Gene3D" id="1.10.10.200">
    <property type="match status" value="1"/>
</dbReference>
<sequence>MRPYRLAFEHHYIIRLLTKRYFCYSPQFNSGHSRWATIRHDKGKNDAAKNKQRNVFAKEIELASKLYGPNPDENGQLAAAIVVAKKAGFPKTSISAAIARGRGISPTGAALENVHLEALLPQSVGVVIECQTDSRIRTLTELRQVVKKFEGNATPTQYLFEKKGRIIFDTRDGVSAETILEAAIDAGALDVTDGDEDTVRVFTSPSDVNLVSRGMGNQLGLEIKAANIIWDPNEDTTVPLDDGKAEELCSFIEALEEVQGVQAVYMNVAQGSLGNETWKTFQSTLEM</sequence>
<dbReference type="Gene3D" id="3.30.70.980">
    <property type="match status" value="2"/>
</dbReference>
<dbReference type="InterPro" id="IPR026564">
    <property type="entry name" value="Transcrip_reg_TACO1-like_dom3"/>
</dbReference>
<dbReference type="AlphaFoldDB" id="A0A6G1FX96"/>
<dbReference type="FunFam" id="1.10.10.200:FF:000002">
    <property type="entry name" value="Probable transcriptional regulatory protein CLM62_37755"/>
    <property type="match status" value="1"/>
</dbReference>
<dbReference type="InterPro" id="IPR048300">
    <property type="entry name" value="TACO1_YebC-like_2nd/3rd_dom"/>
</dbReference>
<evidence type="ECO:0000313" key="5">
    <source>
        <dbReference type="EMBL" id="KAF1810300.1"/>
    </source>
</evidence>
<evidence type="ECO:0000256" key="2">
    <source>
        <dbReference type="ARBA" id="ARBA00008724"/>
    </source>
</evidence>
<dbReference type="InterPro" id="IPR017856">
    <property type="entry name" value="Integrase-like_N"/>
</dbReference>
<dbReference type="GO" id="GO:0005739">
    <property type="term" value="C:mitochondrion"/>
    <property type="evidence" value="ECO:0007669"/>
    <property type="project" value="UniProtKB-SubCell"/>
</dbReference>
<evidence type="ECO:0000259" key="4">
    <source>
        <dbReference type="Pfam" id="PF20772"/>
    </source>
</evidence>